<name>A0A8H6VQB1_9PEZI</name>
<sequence>MKCPRIGHVLRLRLLEMKASTPNASSAPFATDTASGRRHDIPARFFVPLPNPAGSSGPDSSFQVYPLYRFVSDQTDVRHSVPEENIPQVSLPQLPPSMLPYASHSPHGPKIWPILTARLSATHRCNEQHYERLEVAHPRGNATSTASEPNKYRSTVADTSRTESTRRQHNHDTVGSLADLALSYSR</sequence>
<evidence type="ECO:0000313" key="2">
    <source>
        <dbReference type="EMBL" id="KAF7194990.1"/>
    </source>
</evidence>
<comment type="caution">
    <text evidence="2">The sequence shown here is derived from an EMBL/GenBank/DDBJ whole genome shotgun (WGS) entry which is preliminary data.</text>
</comment>
<feature type="compositionally biased region" description="Basic and acidic residues" evidence="1">
    <location>
        <begin position="160"/>
        <end position="172"/>
    </location>
</feature>
<reference evidence="2" key="1">
    <citation type="submission" date="2020-04" db="EMBL/GenBank/DDBJ databases">
        <title>Draft genome resource of the tomato pathogen Pseudocercospora fuligena.</title>
        <authorList>
            <person name="Zaccaron A."/>
        </authorList>
    </citation>
    <scope>NUCLEOTIDE SEQUENCE</scope>
    <source>
        <strain evidence="2">PF001</strain>
    </source>
</reference>
<dbReference type="Proteomes" id="UP000660729">
    <property type="component" value="Unassembled WGS sequence"/>
</dbReference>
<evidence type="ECO:0000256" key="1">
    <source>
        <dbReference type="SAM" id="MobiDB-lite"/>
    </source>
</evidence>
<proteinExistence type="predicted"/>
<keyword evidence="3" id="KW-1185">Reference proteome</keyword>
<feature type="compositionally biased region" description="Polar residues" evidence="1">
    <location>
        <begin position="141"/>
        <end position="159"/>
    </location>
</feature>
<accession>A0A8H6VQB1</accession>
<gene>
    <name evidence="2" type="ORF">HII31_03664</name>
</gene>
<protein>
    <submittedName>
        <fullName evidence="2">Uncharacterized protein</fullName>
    </submittedName>
</protein>
<evidence type="ECO:0000313" key="3">
    <source>
        <dbReference type="Proteomes" id="UP000660729"/>
    </source>
</evidence>
<feature type="region of interest" description="Disordered" evidence="1">
    <location>
        <begin position="135"/>
        <end position="174"/>
    </location>
</feature>
<organism evidence="2 3">
    <name type="scientific">Pseudocercospora fuligena</name>
    <dbReference type="NCBI Taxonomy" id="685502"/>
    <lineage>
        <taxon>Eukaryota</taxon>
        <taxon>Fungi</taxon>
        <taxon>Dikarya</taxon>
        <taxon>Ascomycota</taxon>
        <taxon>Pezizomycotina</taxon>
        <taxon>Dothideomycetes</taxon>
        <taxon>Dothideomycetidae</taxon>
        <taxon>Mycosphaerellales</taxon>
        <taxon>Mycosphaerellaceae</taxon>
        <taxon>Pseudocercospora</taxon>
    </lineage>
</organism>
<dbReference type="AlphaFoldDB" id="A0A8H6VQB1"/>
<dbReference type="EMBL" id="JABCIY010000044">
    <property type="protein sequence ID" value="KAF7194990.1"/>
    <property type="molecule type" value="Genomic_DNA"/>
</dbReference>